<dbReference type="OrthoDB" id="412788at2759"/>
<dbReference type="InParanoid" id="F4RSV4"/>
<dbReference type="GO" id="GO:0016491">
    <property type="term" value="F:oxidoreductase activity"/>
    <property type="evidence" value="ECO:0007669"/>
    <property type="project" value="InterPro"/>
</dbReference>
<evidence type="ECO:0000256" key="2">
    <source>
        <dbReference type="SAM" id="MobiDB-lite"/>
    </source>
</evidence>
<reference evidence="4" key="1">
    <citation type="journal article" date="2011" name="Proc. Natl. Acad. Sci. U.S.A.">
        <title>Obligate biotrophy features unraveled by the genomic analysis of rust fungi.</title>
        <authorList>
            <person name="Duplessis S."/>
            <person name="Cuomo C.A."/>
            <person name="Lin Y.-C."/>
            <person name="Aerts A."/>
            <person name="Tisserant E."/>
            <person name="Veneault-Fourrey C."/>
            <person name="Joly D.L."/>
            <person name="Hacquard S."/>
            <person name="Amselem J."/>
            <person name="Cantarel B.L."/>
            <person name="Chiu R."/>
            <person name="Coutinho P.M."/>
            <person name="Feau N."/>
            <person name="Field M."/>
            <person name="Frey P."/>
            <person name="Gelhaye E."/>
            <person name="Goldberg J."/>
            <person name="Grabherr M.G."/>
            <person name="Kodira C.D."/>
            <person name="Kohler A."/>
            <person name="Kuees U."/>
            <person name="Lindquist E.A."/>
            <person name="Lucas S.M."/>
            <person name="Mago R."/>
            <person name="Mauceli E."/>
            <person name="Morin E."/>
            <person name="Murat C."/>
            <person name="Pangilinan J.L."/>
            <person name="Park R."/>
            <person name="Pearson M."/>
            <person name="Quesneville H."/>
            <person name="Rouhier N."/>
            <person name="Sakthikumar S."/>
            <person name="Salamov A.A."/>
            <person name="Schmutz J."/>
            <person name="Selles B."/>
            <person name="Shapiro H."/>
            <person name="Tanguay P."/>
            <person name="Tuskan G.A."/>
            <person name="Henrissat B."/>
            <person name="Van de Peer Y."/>
            <person name="Rouze P."/>
            <person name="Ellis J.G."/>
            <person name="Dodds P.N."/>
            <person name="Schein J.E."/>
            <person name="Zhong S."/>
            <person name="Hamelin R.C."/>
            <person name="Grigoriev I.V."/>
            <person name="Szabo L.J."/>
            <person name="Martin F."/>
        </authorList>
    </citation>
    <scope>NUCLEOTIDE SEQUENCE [LARGE SCALE GENOMIC DNA]</scope>
    <source>
        <strain evidence="4">98AG31 / pathotype 3-4-7</strain>
    </source>
</reference>
<proteinExistence type="inferred from homology"/>
<dbReference type="RefSeq" id="XP_007412332.1">
    <property type="nucleotide sequence ID" value="XM_007412270.1"/>
</dbReference>
<dbReference type="InterPro" id="IPR044053">
    <property type="entry name" value="AsaB-like"/>
</dbReference>
<feature type="compositionally biased region" description="Basic and acidic residues" evidence="2">
    <location>
        <begin position="91"/>
        <end position="107"/>
    </location>
</feature>
<evidence type="ECO:0000313" key="3">
    <source>
        <dbReference type="EMBL" id="EGG04541.1"/>
    </source>
</evidence>
<name>F4RSV4_MELLP</name>
<evidence type="ECO:0000313" key="4">
    <source>
        <dbReference type="Proteomes" id="UP000001072"/>
    </source>
</evidence>
<dbReference type="VEuPathDB" id="FungiDB:MELLADRAFT_30168"/>
<dbReference type="PANTHER" id="PTHR34598:SF3">
    <property type="entry name" value="OXIDOREDUCTASE AN1597"/>
    <property type="match status" value="1"/>
</dbReference>
<feature type="region of interest" description="Disordered" evidence="2">
    <location>
        <begin position="80"/>
        <end position="107"/>
    </location>
</feature>
<organism evidence="4">
    <name type="scientific">Melampsora larici-populina (strain 98AG31 / pathotype 3-4-7)</name>
    <name type="common">Poplar leaf rust fungus</name>
    <dbReference type="NCBI Taxonomy" id="747676"/>
    <lineage>
        <taxon>Eukaryota</taxon>
        <taxon>Fungi</taxon>
        <taxon>Dikarya</taxon>
        <taxon>Basidiomycota</taxon>
        <taxon>Pucciniomycotina</taxon>
        <taxon>Pucciniomycetes</taxon>
        <taxon>Pucciniales</taxon>
        <taxon>Melampsoraceae</taxon>
        <taxon>Melampsora</taxon>
    </lineage>
</organism>
<evidence type="ECO:0000256" key="1">
    <source>
        <dbReference type="ARBA" id="ARBA00023604"/>
    </source>
</evidence>
<dbReference type="EMBL" id="GL883118">
    <property type="protein sequence ID" value="EGG04541.1"/>
    <property type="molecule type" value="Genomic_DNA"/>
</dbReference>
<dbReference type="HOGENOM" id="CLU_042688_6_1_1"/>
<feature type="non-terminal residue" evidence="3">
    <location>
        <position position="1"/>
    </location>
</feature>
<protein>
    <submittedName>
        <fullName evidence="3">Uncharacterized protein</fullName>
    </submittedName>
</protein>
<dbReference type="Proteomes" id="UP000001072">
    <property type="component" value="Unassembled WGS sequence"/>
</dbReference>
<dbReference type="AlphaFoldDB" id="F4RSV4"/>
<dbReference type="KEGG" id="mlr:MELLADRAFT_30168"/>
<dbReference type="PANTHER" id="PTHR34598">
    <property type="entry name" value="BLL6449 PROTEIN"/>
    <property type="match status" value="1"/>
</dbReference>
<gene>
    <name evidence="3" type="ORF">MELLADRAFT_30168</name>
</gene>
<sequence>AILNVWRPIHAVQDNHLGFCKWDSLVKEDAVEANIKPDGSWNSLQAWKYRKDQKWFYLSEQKPHEAFVFMQHDSRAPDGHGINVPHASFNLEKDADKPPTRMSFEAR</sequence>
<comment type="similarity">
    <text evidence="1">Belongs to the asaB hydroxylase/desaturase family.</text>
</comment>
<keyword evidence="4" id="KW-1185">Reference proteome</keyword>
<dbReference type="GeneID" id="18927094"/>
<feature type="non-terminal residue" evidence="3">
    <location>
        <position position="107"/>
    </location>
</feature>
<accession>F4RSV4</accession>